<name>A0A4R3JZS6_9PROT</name>
<dbReference type="OrthoDB" id="5432064at2"/>
<comment type="caution">
    <text evidence="2">The sequence shown here is derived from an EMBL/GenBank/DDBJ whole genome shotgun (WGS) entry which is preliminary data.</text>
</comment>
<sequence>MTPIHELLHRIRWDPEFGRGEFELGYFDRVRQSLVRVPLRDIRLDPADHFGFQALDEDGVGHSVPFHRVRAVWRNGELIWQRPG</sequence>
<evidence type="ECO:0000259" key="1">
    <source>
        <dbReference type="Pfam" id="PF04457"/>
    </source>
</evidence>
<evidence type="ECO:0000313" key="3">
    <source>
        <dbReference type="Proteomes" id="UP000295135"/>
    </source>
</evidence>
<protein>
    <submittedName>
        <fullName evidence="2">Uncharacterized protein (UPF0248 family)</fullName>
    </submittedName>
</protein>
<feature type="domain" description="MJ1316 RNA cyclic group end recognition" evidence="1">
    <location>
        <begin position="1"/>
        <end position="82"/>
    </location>
</feature>
<dbReference type="InterPro" id="IPR040459">
    <property type="entry name" value="MJ1316"/>
</dbReference>
<organism evidence="2 3">
    <name type="scientific">Sulfuritortus calidifontis</name>
    <dbReference type="NCBI Taxonomy" id="1914471"/>
    <lineage>
        <taxon>Bacteria</taxon>
        <taxon>Pseudomonadati</taxon>
        <taxon>Pseudomonadota</taxon>
        <taxon>Betaproteobacteria</taxon>
        <taxon>Nitrosomonadales</taxon>
        <taxon>Thiobacillaceae</taxon>
        <taxon>Sulfuritortus</taxon>
    </lineage>
</organism>
<reference evidence="2 3" key="1">
    <citation type="submission" date="2019-03" db="EMBL/GenBank/DDBJ databases">
        <title>Genomic Encyclopedia of Type Strains, Phase IV (KMG-IV): sequencing the most valuable type-strain genomes for metagenomic binning, comparative biology and taxonomic classification.</title>
        <authorList>
            <person name="Goeker M."/>
        </authorList>
    </citation>
    <scope>NUCLEOTIDE SEQUENCE [LARGE SCALE GENOMIC DNA]</scope>
    <source>
        <strain evidence="2 3">DSM 103923</strain>
    </source>
</reference>
<gene>
    <name evidence="2" type="ORF">EDC61_102150</name>
</gene>
<dbReference type="AlphaFoldDB" id="A0A4R3JZS6"/>
<accession>A0A4R3JZS6</accession>
<evidence type="ECO:0000313" key="2">
    <source>
        <dbReference type="EMBL" id="TCS73380.1"/>
    </source>
</evidence>
<dbReference type="RefSeq" id="WP_126458660.1">
    <property type="nucleotide sequence ID" value="NZ_AP018721.1"/>
</dbReference>
<dbReference type="Pfam" id="PF04457">
    <property type="entry name" value="MJ1316"/>
    <property type="match status" value="1"/>
</dbReference>
<proteinExistence type="predicted"/>
<keyword evidence="3" id="KW-1185">Reference proteome</keyword>
<dbReference type="EMBL" id="SLZY01000002">
    <property type="protein sequence ID" value="TCS73380.1"/>
    <property type="molecule type" value="Genomic_DNA"/>
</dbReference>
<dbReference type="Proteomes" id="UP000295135">
    <property type="component" value="Unassembled WGS sequence"/>
</dbReference>